<organism evidence="1 2">
    <name type="scientific">Mycteria americana</name>
    <name type="common">Wood stork</name>
    <dbReference type="NCBI Taxonomy" id="33587"/>
    <lineage>
        <taxon>Eukaryota</taxon>
        <taxon>Metazoa</taxon>
        <taxon>Chordata</taxon>
        <taxon>Craniata</taxon>
        <taxon>Vertebrata</taxon>
        <taxon>Euteleostomi</taxon>
        <taxon>Archelosauria</taxon>
        <taxon>Archosauria</taxon>
        <taxon>Dinosauria</taxon>
        <taxon>Saurischia</taxon>
        <taxon>Theropoda</taxon>
        <taxon>Coelurosauria</taxon>
        <taxon>Aves</taxon>
        <taxon>Neognathae</taxon>
        <taxon>Neoaves</taxon>
        <taxon>Aequornithes</taxon>
        <taxon>Ciconiiformes</taxon>
        <taxon>Ciconiidae</taxon>
        <taxon>Mycteria</taxon>
    </lineage>
</organism>
<evidence type="ECO:0000313" key="1">
    <source>
        <dbReference type="EMBL" id="KAK4824313.1"/>
    </source>
</evidence>
<dbReference type="Proteomes" id="UP001333110">
    <property type="component" value="Unassembled WGS sequence"/>
</dbReference>
<reference evidence="1 2" key="1">
    <citation type="journal article" date="2023" name="J. Hered.">
        <title>Chromosome-level genome of the wood stork (Mycteria americana) provides insight into avian chromosome evolution.</title>
        <authorList>
            <person name="Flamio R. Jr."/>
            <person name="Ramstad K.M."/>
        </authorList>
    </citation>
    <scope>NUCLEOTIDE SEQUENCE [LARGE SCALE GENOMIC DNA]</scope>
    <source>
        <strain evidence="1">JAX WOST 10</strain>
    </source>
</reference>
<dbReference type="AlphaFoldDB" id="A0AAN7SCC5"/>
<proteinExistence type="predicted"/>
<comment type="caution">
    <text evidence="1">The sequence shown here is derived from an EMBL/GenBank/DDBJ whole genome shotgun (WGS) entry which is preliminary data.</text>
</comment>
<sequence>MELYRLSSKWVESSFTEKNLQVLVETKLKMCSGDNEDTDLLEQVQWRATKMIWGLEHKTYKEKLRAGSVERGEGKAQEPMVQEERLRAGFAQPGVKKAEGDVIALFSSLVGGYGEDAARVFSGMNNNRTKGYGHWVVMEKTLPESSQGGTMERQRAMHKVSKGNPGKAADVDSEYSEVQTGDLWLRVCVYQEEEASVKYSHMPICLQSALHALRLRTAGFLPSSLVCWCLEESSGT</sequence>
<name>A0AAN7SCC5_MYCAM</name>
<protein>
    <submittedName>
        <fullName evidence="1">Uncharacterized protein</fullName>
    </submittedName>
</protein>
<dbReference type="EMBL" id="JAUNZN010000003">
    <property type="protein sequence ID" value="KAK4824313.1"/>
    <property type="molecule type" value="Genomic_DNA"/>
</dbReference>
<gene>
    <name evidence="1" type="ORF">QYF61_013058</name>
</gene>
<accession>A0AAN7SCC5</accession>
<keyword evidence="2" id="KW-1185">Reference proteome</keyword>
<feature type="non-terminal residue" evidence="1">
    <location>
        <position position="236"/>
    </location>
</feature>
<evidence type="ECO:0000313" key="2">
    <source>
        <dbReference type="Proteomes" id="UP001333110"/>
    </source>
</evidence>